<organism evidence="2">
    <name type="scientific">Sesamum angustifolium</name>
    <dbReference type="NCBI Taxonomy" id="2727405"/>
    <lineage>
        <taxon>Eukaryota</taxon>
        <taxon>Viridiplantae</taxon>
        <taxon>Streptophyta</taxon>
        <taxon>Embryophyta</taxon>
        <taxon>Tracheophyta</taxon>
        <taxon>Spermatophyta</taxon>
        <taxon>Magnoliopsida</taxon>
        <taxon>eudicotyledons</taxon>
        <taxon>Gunneridae</taxon>
        <taxon>Pentapetalae</taxon>
        <taxon>asterids</taxon>
        <taxon>lamiids</taxon>
        <taxon>Lamiales</taxon>
        <taxon>Pedaliaceae</taxon>
        <taxon>Sesamum</taxon>
    </lineage>
</organism>
<sequence>MILQELNIILNFGTAPENPEDVSVEEAVVSQGSEPARRTRPSRNYDHIVAERRRAELISKRSELLSGLLTKCLEQLQARVKTLEEQAAKQTIESVVLVKKSHSTEDDETSGSSGDCSEELQPLPEIEAKICDNQIVLKIQCAKFKGVVPRLLAQVDNLNLTILNAVVTTFGNNHAYGITVIAEVR</sequence>
<reference evidence="2" key="2">
    <citation type="journal article" date="2024" name="Plant">
        <title>Genomic evolution and insights into agronomic trait innovations of Sesamum species.</title>
        <authorList>
            <person name="Miao H."/>
            <person name="Wang L."/>
            <person name="Qu L."/>
            <person name="Liu H."/>
            <person name="Sun Y."/>
            <person name="Le M."/>
            <person name="Wang Q."/>
            <person name="Wei S."/>
            <person name="Zheng Y."/>
            <person name="Lin W."/>
            <person name="Duan Y."/>
            <person name="Cao H."/>
            <person name="Xiong S."/>
            <person name="Wang X."/>
            <person name="Wei L."/>
            <person name="Li C."/>
            <person name="Ma Q."/>
            <person name="Ju M."/>
            <person name="Zhao R."/>
            <person name="Li G."/>
            <person name="Mu C."/>
            <person name="Tian Q."/>
            <person name="Mei H."/>
            <person name="Zhang T."/>
            <person name="Gao T."/>
            <person name="Zhang H."/>
        </authorList>
    </citation>
    <scope>NUCLEOTIDE SEQUENCE</scope>
    <source>
        <strain evidence="2">G01</strain>
    </source>
</reference>
<proteinExistence type="predicted"/>
<evidence type="ECO:0000256" key="1">
    <source>
        <dbReference type="SAM" id="MobiDB-lite"/>
    </source>
</evidence>
<gene>
    <name evidence="2" type="ORF">Sangu_1727700</name>
</gene>
<dbReference type="InterPro" id="IPR052610">
    <property type="entry name" value="bHLH_transcription_regulator"/>
</dbReference>
<dbReference type="PANTHER" id="PTHR45959">
    <property type="entry name" value="BHLH TRANSCRIPTION FACTOR"/>
    <property type="match status" value="1"/>
</dbReference>
<comment type="caution">
    <text evidence="2">The sequence shown here is derived from an EMBL/GenBank/DDBJ whole genome shotgun (WGS) entry which is preliminary data.</text>
</comment>
<accession>A0AAW2M5W2</accession>
<name>A0AAW2M5W2_9LAMI</name>
<dbReference type="EMBL" id="JACGWK010000011">
    <property type="protein sequence ID" value="KAL0326497.1"/>
    <property type="molecule type" value="Genomic_DNA"/>
</dbReference>
<evidence type="ECO:0000313" key="2">
    <source>
        <dbReference type="EMBL" id="KAL0326497.1"/>
    </source>
</evidence>
<dbReference type="AlphaFoldDB" id="A0AAW2M5W2"/>
<reference evidence="2" key="1">
    <citation type="submission" date="2020-06" db="EMBL/GenBank/DDBJ databases">
        <authorList>
            <person name="Li T."/>
            <person name="Hu X."/>
            <person name="Zhang T."/>
            <person name="Song X."/>
            <person name="Zhang H."/>
            <person name="Dai N."/>
            <person name="Sheng W."/>
            <person name="Hou X."/>
            <person name="Wei L."/>
        </authorList>
    </citation>
    <scope>NUCLEOTIDE SEQUENCE</scope>
    <source>
        <strain evidence="2">G01</strain>
        <tissue evidence="2">Leaf</tissue>
    </source>
</reference>
<feature type="region of interest" description="Disordered" evidence="1">
    <location>
        <begin position="99"/>
        <end position="118"/>
    </location>
</feature>
<protein>
    <submittedName>
        <fullName evidence="2">Transcription factor</fullName>
    </submittedName>
</protein>
<dbReference type="PANTHER" id="PTHR45959:SF2">
    <property type="entry name" value="BHLH TRANSCRIPTION FACTOR"/>
    <property type="match status" value="1"/>
</dbReference>